<accession>H0HU43</accession>
<dbReference type="AlphaFoldDB" id="H0HU43"/>
<keyword evidence="2" id="KW-1185">Reference proteome</keyword>
<name>H0HU43_9HYPH</name>
<evidence type="ECO:0000313" key="2">
    <source>
        <dbReference type="Proteomes" id="UP000003250"/>
    </source>
</evidence>
<dbReference type="RefSeq" id="WP_008837303.1">
    <property type="nucleotide sequence ID" value="NZ_AHAM01000149.1"/>
</dbReference>
<proteinExistence type="predicted"/>
<sequence>MQPDVGTGGAGADMHSSTLRLRERVSAILLAFQRYPKLTSS</sequence>
<dbReference type="EMBL" id="AHAM01000149">
    <property type="protein sequence ID" value="EHK55679.1"/>
    <property type="molecule type" value="Genomic_DNA"/>
</dbReference>
<evidence type="ECO:0000313" key="1">
    <source>
        <dbReference type="EMBL" id="EHK55679.1"/>
    </source>
</evidence>
<dbReference type="PATRIC" id="fig|1107882.3.peg.3605"/>
<protein>
    <submittedName>
        <fullName evidence="1">Uncharacterized protein</fullName>
    </submittedName>
</protein>
<organism evidence="1 2">
    <name type="scientific">Mesorhizobium alhagi CCNWXJ12-2</name>
    <dbReference type="NCBI Taxonomy" id="1107882"/>
    <lineage>
        <taxon>Bacteria</taxon>
        <taxon>Pseudomonadati</taxon>
        <taxon>Pseudomonadota</taxon>
        <taxon>Alphaproteobacteria</taxon>
        <taxon>Hyphomicrobiales</taxon>
        <taxon>Phyllobacteriaceae</taxon>
        <taxon>Allomesorhizobium</taxon>
    </lineage>
</organism>
<reference evidence="1 2" key="1">
    <citation type="journal article" date="2012" name="J. Bacteriol.">
        <title>Draft Genome Sequence of Mesorhizobium alhagi CCNWXJ12-2T, a Novel Salt-Resistant Species Isolated from the Desert of Northwestern China.</title>
        <authorList>
            <person name="Zhou M."/>
            <person name="Chen W."/>
            <person name="Chen H."/>
            <person name="Wei G."/>
        </authorList>
    </citation>
    <scope>NUCLEOTIDE SEQUENCE [LARGE SCALE GENOMIC DNA]</scope>
    <source>
        <strain evidence="1 2">CCNWXJ12-2</strain>
    </source>
</reference>
<dbReference type="Proteomes" id="UP000003250">
    <property type="component" value="Unassembled WGS sequence"/>
</dbReference>
<gene>
    <name evidence="1" type="ORF">MAXJ12_18423</name>
</gene>